<organism evidence="2 3">
    <name type="scientific">Acinetobacter bereziniae</name>
    <name type="common">Acinetobacter genomosp. 10</name>
    <dbReference type="NCBI Taxonomy" id="106648"/>
    <lineage>
        <taxon>Bacteria</taxon>
        <taxon>Pseudomonadati</taxon>
        <taxon>Pseudomonadota</taxon>
        <taxon>Gammaproteobacteria</taxon>
        <taxon>Moraxellales</taxon>
        <taxon>Moraxellaceae</taxon>
        <taxon>Acinetobacter</taxon>
    </lineage>
</organism>
<proteinExistence type="predicted"/>
<evidence type="ECO:0000313" key="2">
    <source>
        <dbReference type="EMBL" id="UUN97339.1"/>
    </source>
</evidence>
<protein>
    <submittedName>
        <fullName evidence="2">ComEA family DNA-binding protein</fullName>
    </submittedName>
</protein>
<dbReference type="GO" id="GO:0003677">
    <property type="term" value="F:DNA binding"/>
    <property type="evidence" value="ECO:0007669"/>
    <property type="project" value="UniProtKB-KW"/>
</dbReference>
<dbReference type="Gene3D" id="1.10.150.280">
    <property type="entry name" value="AF1531-like domain"/>
    <property type="match status" value="1"/>
</dbReference>
<dbReference type="GO" id="GO:0006281">
    <property type="term" value="P:DNA repair"/>
    <property type="evidence" value="ECO:0007669"/>
    <property type="project" value="InterPro"/>
</dbReference>
<dbReference type="SMART" id="SM00278">
    <property type="entry name" value="HhH1"/>
    <property type="match status" value="2"/>
</dbReference>
<dbReference type="Proteomes" id="UP000644140">
    <property type="component" value="Chromosome"/>
</dbReference>
<dbReference type="InterPro" id="IPR051675">
    <property type="entry name" value="Endo/Exo/Phosphatase_dom_1"/>
</dbReference>
<dbReference type="GO" id="GO:0015627">
    <property type="term" value="C:type II protein secretion system complex"/>
    <property type="evidence" value="ECO:0007669"/>
    <property type="project" value="TreeGrafter"/>
</dbReference>
<feature type="region of interest" description="Disordered" evidence="1">
    <location>
        <begin position="71"/>
        <end position="95"/>
    </location>
</feature>
<gene>
    <name evidence="2" type="ORF">I9054_018705</name>
</gene>
<dbReference type="SUPFAM" id="SSF47781">
    <property type="entry name" value="RuvA domain 2-like"/>
    <property type="match status" value="1"/>
</dbReference>
<dbReference type="InterPro" id="IPR004509">
    <property type="entry name" value="Competence_ComEA_HhH"/>
</dbReference>
<accession>A0A8I1ANW4</accession>
<dbReference type="EMBL" id="CP092085">
    <property type="protein sequence ID" value="UUN97339.1"/>
    <property type="molecule type" value="Genomic_DNA"/>
</dbReference>
<dbReference type="InterPro" id="IPR003583">
    <property type="entry name" value="Hlx-hairpin-Hlx_DNA-bd_motif"/>
</dbReference>
<sequence length="157" mass="17581">MSRFKYVINCIVKLNKSVFLSGLYLVLLGMTVMSHAQKFDQAYLKWKAEQQAQDAQLKKVDDNYYLSRPNIQPSQTHLGRKGQASSAQVPSASSPKINLNSANVMQLQQLSGVGAKKAQAIIDYRNQYGKFKNVEELKNVKGIGPSLYEKNRSQLGL</sequence>
<dbReference type="InterPro" id="IPR010994">
    <property type="entry name" value="RuvA_2-like"/>
</dbReference>
<dbReference type="AlphaFoldDB" id="A0A8I1ANW4"/>
<dbReference type="Pfam" id="PF12836">
    <property type="entry name" value="HHH_3"/>
    <property type="match status" value="1"/>
</dbReference>
<dbReference type="NCBIfam" id="TIGR00426">
    <property type="entry name" value="competence protein ComEA helix-hairpin-helix repeat region"/>
    <property type="match status" value="1"/>
</dbReference>
<keyword evidence="2" id="KW-0238">DNA-binding</keyword>
<reference evidence="2" key="1">
    <citation type="submission" date="2022-02" db="EMBL/GenBank/DDBJ databases">
        <title>Characterization of Tn125 harboring carbapenem-resistant Acinetobacter bereziniae clinical isolates.</title>
        <authorList>
            <person name="Wong N.-K."/>
            <person name="Pan Q."/>
        </authorList>
    </citation>
    <scope>NUCLEOTIDE SEQUENCE</scope>
    <source>
        <strain evidence="2">GD03393</strain>
    </source>
</reference>
<evidence type="ECO:0000256" key="1">
    <source>
        <dbReference type="SAM" id="MobiDB-lite"/>
    </source>
</evidence>
<dbReference type="GO" id="GO:0015628">
    <property type="term" value="P:protein secretion by the type II secretion system"/>
    <property type="evidence" value="ECO:0007669"/>
    <property type="project" value="TreeGrafter"/>
</dbReference>
<dbReference type="PANTHER" id="PTHR21180:SF32">
    <property type="entry name" value="ENDONUCLEASE_EXONUCLEASE_PHOSPHATASE FAMILY DOMAIN-CONTAINING PROTEIN 1"/>
    <property type="match status" value="1"/>
</dbReference>
<dbReference type="RefSeq" id="WP_151780510.1">
    <property type="nucleotide sequence ID" value="NZ_BKNL01000001.1"/>
</dbReference>
<evidence type="ECO:0000313" key="3">
    <source>
        <dbReference type="Proteomes" id="UP000644140"/>
    </source>
</evidence>
<feature type="compositionally biased region" description="Low complexity" evidence="1">
    <location>
        <begin position="83"/>
        <end position="95"/>
    </location>
</feature>
<name>A0A8I1ANW4_ACIBZ</name>
<dbReference type="PANTHER" id="PTHR21180">
    <property type="entry name" value="ENDONUCLEASE/EXONUCLEASE/PHOSPHATASE FAMILY DOMAIN-CONTAINING PROTEIN 1"/>
    <property type="match status" value="1"/>
</dbReference>